<dbReference type="EMBL" id="JANCYW010000011">
    <property type="protein sequence ID" value="KAK4537228.1"/>
    <property type="molecule type" value="Genomic_DNA"/>
</dbReference>
<dbReference type="GO" id="GO:0016020">
    <property type="term" value="C:membrane"/>
    <property type="evidence" value="ECO:0007669"/>
    <property type="project" value="TreeGrafter"/>
</dbReference>
<dbReference type="AlphaFoldDB" id="A0AAV9IZK8"/>
<dbReference type="Proteomes" id="UP001301350">
    <property type="component" value="Unassembled WGS sequence"/>
</dbReference>
<dbReference type="InterPro" id="IPR000073">
    <property type="entry name" value="AB_hydrolase_1"/>
</dbReference>
<dbReference type="Gene3D" id="3.40.50.1820">
    <property type="entry name" value="alpha/beta hydrolase"/>
    <property type="match status" value="1"/>
</dbReference>
<reference evidence="3 4" key="1">
    <citation type="submission" date="2022-07" db="EMBL/GenBank/DDBJ databases">
        <title>Genome-wide signatures of adaptation to extreme environments.</title>
        <authorList>
            <person name="Cho C.H."/>
            <person name="Yoon H.S."/>
        </authorList>
    </citation>
    <scope>NUCLEOTIDE SEQUENCE [LARGE SCALE GENOMIC DNA]</scope>
    <source>
        <strain evidence="3 4">DBV 063 E5</strain>
    </source>
</reference>
<evidence type="ECO:0000259" key="2">
    <source>
        <dbReference type="Pfam" id="PF00561"/>
    </source>
</evidence>
<dbReference type="SUPFAM" id="SSF53474">
    <property type="entry name" value="alpha/beta-Hydrolases"/>
    <property type="match status" value="1"/>
</dbReference>
<comment type="caution">
    <text evidence="3">The sequence shown here is derived from an EMBL/GenBank/DDBJ whole genome shotgun (WGS) entry which is preliminary data.</text>
</comment>
<gene>
    <name evidence="3" type="ORF">CDCA_CDCA11G3253</name>
</gene>
<keyword evidence="4" id="KW-1185">Reference proteome</keyword>
<dbReference type="GO" id="GO:0008474">
    <property type="term" value="F:palmitoyl-(protein) hydrolase activity"/>
    <property type="evidence" value="ECO:0007669"/>
    <property type="project" value="TreeGrafter"/>
</dbReference>
<feature type="domain" description="AB hydrolase-1" evidence="2">
    <location>
        <begin position="85"/>
        <end position="209"/>
    </location>
</feature>
<keyword evidence="1" id="KW-0472">Membrane</keyword>
<dbReference type="Pfam" id="PF00561">
    <property type="entry name" value="Abhydrolase_1"/>
    <property type="match status" value="1"/>
</dbReference>
<name>A0AAV9IZK8_CYACA</name>
<dbReference type="InterPro" id="IPR029058">
    <property type="entry name" value="AB_hydrolase_fold"/>
</dbReference>
<feature type="transmembrane region" description="Helical" evidence="1">
    <location>
        <begin position="6"/>
        <end position="26"/>
    </location>
</feature>
<sequence>MSGMLPVALGALAGIVGLMGGGLYVFQERLLYLPQLPSRAYDVLPSNFAGLGFEDVFLRSADGTRIHSWLVYPSADEAREAPRSTLLYFHGNAGNLAHRLPDVQSMVALCSCNVLMVSYRGYGMSEGSPSESGIKQDARAALEYCMAGGGDGAHISPRRLYVFGRSIGGAVALWLAHQYPNVIRGVIVENTFTSVNDMIDTVFPRMLRWVKRLNRNRWDTQSFIPDVRVPVLFLSGRRDELVPPRHMDVLYERCRSGTSPLCKVVHIEDGTHNDTWYRGGRLYYESITSFIEEAQKLKPQQQPE</sequence>
<organism evidence="3 4">
    <name type="scientific">Cyanidium caldarium</name>
    <name type="common">Red alga</name>
    <dbReference type="NCBI Taxonomy" id="2771"/>
    <lineage>
        <taxon>Eukaryota</taxon>
        <taxon>Rhodophyta</taxon>
        <taxon>Bangiophyceae</taxon>
        <taxon>Cyanidiales</taxon>
        <taxon>Cyanidiaceae</taxon>
        <taxon>Cyanidium</taxon>
    </lineage>
</organism>
<evidence type="ECO:0000256" key="1">
    <source>
        <dbReference type="SAM" id="Phobius"/>
    </source>
</evidence>
<protein>
    <recommendedName>
        <fullName evidence="2">AB hydrolase-1 domain-containing protein</fullName>
    </recommendedName>
</protein>
<accession>A0AAV9IZK8</accession>
<evidence type="ECO:0000313" key="3">
    <source>
        <dbReference type="EMBL" id="KAK4537228.1"/>
    </source>
</evidence>
<keyword evidence="1" id="KW-1133">Transmembrane helix</keyword>
<proteinExistence type="predicted"/>
<dbReference type="PANTHER" id="PTHR12277">
    <property type="entry name" value="ALPHA/BETA HYDROLASE DOMAIN-CONTAINING PROTEIN"/>
    <property type="match status" value="1"/>
</dbReference>
<keyword evidence="1" id="KW-0812">Transmembrane</keyword>
<dbReference type="PANTHER" id="PTHR12277:SF81">
    <property type="entry name" value="PROTEIN ABHD13"/>
    <property type="match status" value="1"/>
</dbReference>
<evidence type="ECO:0000313" key="4">
    <source>
        <dbReference type="Proteomes" id="UP001301350"/>
    </source>
</evidence>